<evidence type="ECO:0000313" key="1">
    <source>
        <dbReference type="EMBL" id="CEK83048.1"/>
    </source>
</evidence>
<accession>A0A0B7AQB9</accession>
<reference evidence="1" key="1">
    <citation type="submission" date="2014-12" db="EMBL/GenBank/DDBJ databases">
        <title>Insight into the proteome of Arion vulgaris.</title>
        <authorList>
            <person name="Aradska J."/>
            <person name="Bulat T."/>
            <person name="Smidak R."/>
            <person name="Sarate P."/>
            <person name="Gangsoo J."/>
            <person name="Sialana F."/>
            <person name="Bilban M."/>
            <person name="Lubec G."/>
        </authorList>
    </citation>
    <scope>NUCLEOTIDE SEQUENCE</scope>
    <source>
        <tissue evidence="1">Skin</tissue>
    </source>
</reference>
<sequence>MRHHLSIKFKIGISSHCHTKLAEITVEHVLDNCSFEEDLRKRMWPTLTTLKHKLYDGIEILKQIADYI</sequence>
<name>A0A0B7AQB9_9EUPU</name>
<dbReference type="AlphaFoldDB" id="A0A0B7AQB9"/>
<proteinExistence type="predicted"/>
<organism evidence="1">
    <name type="scientific">Arion vulgaris</name>
    <dbReference type="NCBI Taxonomy" id="1028688"/>
    <lineage>
        <taxon>Eukaryota</taxon>
        <taxon>Metazoa</taxon>
        <taxon>Spiralia</taxon>
        <taxon>Lophotrochozoa</taxon>
        <taxon>Mollusca</taxon>
        <taxon>Gastropoda</taxon>
        <taxon>Heterobranchia</taxon>
        <taxon>Euthyneura</taxon>
        <taxon>Panpulmonata</taxon>
        <taxon>Eupulmonata</taxon>
        <taxon>Stylommatophora</taxon>
        <taxon>Helicina</taxon>
        <taxon>Arionoidea</taxon>
        <taxon>Arionidae</taxon>
        <taxon>Arion</taxon>
    </lineage>
</organism>
<protein>
    <submittedName>
        <fullName evidence="1">Uncharacterized protein</fullName>
    </submittedName>
</protein>
<gene>
    <name evidence="1" type="primary">ORF134947</name>
</gene>
<dbReference type="EMBL" id="HACG01036183">
    <property type="protein sequence ID" value="CEK83048.1"/>
    <property type="molecule type" value="Transcribed_RNA"/>
</dbReference>